<dbReference type="Proteomes" id="UP000018906">
    <property type="component" value="Unassembled WGS sequence"/>
</dbReference>
<protein>
    <recommendedName>
        <fullName evidence="3">Biofilm associated protein</fullName>
    </recommendedName>
</protein>
<evidence type="ECO:0000313" key="2">
    <source>
        <dbReference type="Proteomes" id="UP000018906"/>
    </source>
</evidence>
<accession>A0ABC9UY85</accession>
<evidence type="ECO:0008006" key="3">
    <source>
        <dbReference type="Google" id="ProtNLM"/>
    </source>
</evidence>
<evidence type="ECO:0000313" key="1">
    <source>
        <dbReference type="EMBL" id="ETQ80244.1"/>
    </source>
</evidence>
<reference evidence="1 2" key="1">
    <citation type="journal article" date="2014" name="MBio">
        <title>New insights into dissemination and variation of the health care-associated pathogen Acinetobacter baumannii from genomic analysis.</title>
        <authorList>
            <person name="Wright M.S."/>
            <person name="Haft D.H."/>
            <person name="Harkins D.M."/>
            <person name="Perez F."/>
            <person name="Hujer K.M."/>
            <person name="Bajaksouzian S."/>
            <person name="Benard M.F."/>
            <person name="Jacobs M.R."/>
            <person name="Bonomo R.A."/>
            <person name="Adams M.D."/>
        </authorList>
    </citation>
    <scope>NUCLEOTIDE SEQUENCE [LARGE SCALE GENOMIC DNA]</scope>
    <source>
        <strain evidence="1 2">UH5307</strain>
    </source>
</reference>
<gene>
    <name evidence="1" type="ORF">P669_2002</name>
</gene>
<dbReference type="EMBL" id="AYFO01000111">
    <property type="protein sequence ID" value="ETQ80244.1"/>
    <property type="molecule type" value="Genomic_DNA"/>
</dbReference>
<comment type="caution">
    <text evidence="1">The sequence shown here is derived from an EMBL/GenBank/DDBJ whole genome shotgun (WGS) entry which is preliminary data.</text>
</comment>
<feature type="non-terminal residue" evidence="1">
    <location>
        <position position="82"/>
    </location>
</feature>
<dbReference type="RefSeq" id="WP_032020324.1">
    <property type="nucleotide sequence ID" value="NZ_AYFO01000111.1"/>
</dbReference>
<sequence length="82" mass="8127">VTGEGPVAIHAEAVDAQGNVDVADADVTLTIDTTPQDLITAITVPEDLNGDGILNAAELGTDGSFNAQVALGPDAVDGTVVN</sequence>
<proteinExistence type="predicted"/>
<dbReference type="AlphaFoldDB" id="A0ABC9UY85"/>
<name>A0ABC9UY85_ACIBA</name>
<feature type="non-terminal residue" evidence="1">
    <location>
        <position position="1"/>
    </location>
</feature>
<organism evidence="1 2">
    <name type="scientific">Acinetobacter baumannii UH5307</name>
    <dbReference type="NCBI Taxonomy" id="1398973"/>
    <lineage>
        <taxon>Bacteria</taxon>
        <taxon>Pseudomonadati</taxon>
        <taxon>Pseudomonadota</taxon>
        <taxon>Gammaproteobacteria</taxon>
        <taxon>Moraxellales</taxon>
        <taxon>Moraxellaceae</taxon>
        <taxon>Acinetobacter</taxon>
        <taxon>Acinetobacter calcoaceticus/baumannii complex</taxon>
    </lineage>
</organism>